<dbReference type="Gene3D" id="3.50.50.60">
    <property type="entry name" value="FAD/NAD(P)-binding domain"/>
    <property type="match status" value="1"/>
</dbReference>
<comment type="caution">
    <text evidence="2">The sequence shown here is derived from an EMBL/GenBank/DDBJ whole genome shotgun (WGS) entry which is preliminary data.</text>
</comment>
<accession>A0A317ZIY7</accession>
<dbReference type="PANTHER" id="PTHR13847">
    <property type="entry name" value="SARCOSINE DEHYDROGENASE-RELATED"/>
    <property type="match status" value="1"/>
</dbReference>
<dbReference type="Proteomes" id="UP000247099">
    <property type="component" value="Unassembled WGS sequence"/>
</dbReference>
<dbReference type="Pfam" id="PF01266">
    <property type="entry name" value="DAO"/>
    <property type="match status" value="1"/>
</dbReference>
<keyword evidence="3" id="KW-1185">Reference proteome</keyword>
<evidence type="ECO:0000313" key="2">
    <source>
        <dbReference type="EMBL" id="PXA05585.1"/>
    </source>
</evidence>
<dbReference type="SUPFAM" id="SSF51971">
    <property type="entry name" value="Nucleotide-binding domain"/>
    <property type="match status" value="1"/>
</dbReference>
<dbReference type="InterPro" id="IPR036188">
    <property type="entry name" value="FAD/NAD-bd_sf"/>
</dbReference>
<feature type="domain" description="FAD dependent oxidoreductase" evidence="1">
    <location>
        <begin position="27"/>
        <end position="354"/>
    </location>
</feature>
<dbReference type="InterPro" id="IPR006076">
    <property type="entry name" value="FAD-dep_OxRdtase"/>
</dbReference>
<name>A0A317ZIY7_9BACT</name>
<dbReference type="GO" id="GO:0005737">
    <property type="term" value="C:cytoplasm"/>
    <property type="evidence" value="ECO:0007669"/>
    <property type="project" value="TreeGrafter"/>
</dbReference>
<sequence>MKVARCLIPLFLLHSHNLQPTTHNPKTLIVGAGLAGCTLAWRLHRAGLAFQVIGSSTMPSAAKVAAGIINPVTGRWMTKSWRFDDFAPEAANYYAEIEQMFSIRLYHPLPAVRFCLNADDAKRAKRRCRNPRYDNVLDGFEEVPSENCDFENPHGSFRIEGVAYVDLPLYIQSMRARLLAEGHYEDTVFEHQALKQNESGWFYKGQGYERVIFCEGAALKENPWFNDLPLTPAKGETLLCRSDGLDLHGELHHHGKWLLPYPDGSFRIGATYDESDLTPESTEAAREELCEAFQAMTRRPQALTILDQPAGLRPSTTDARPFLGAHPRKRGLYIFNGLGSKGASLSPTLSRELIEYIHEGKALDPDTDIKRFF</sequence>
<evidence type="ECO:0000259" key="1">
    <source>
        <dbReference type="Pfam" id="PF01266"/>
    </source>
</evidence>
<proteinExistence type="predicted"/>
<dbReference type="EMBL" id="QHJQ01000001">
    <property type="protein sequence ID" value="PXA05585.1"/>
    <property type="molecule type" value="Genomic_DNA"/>
</dbReference>
<dbReference type="Gene3D" id="3.30.9.10">
    <property type="entry name" value="D-Amino Acid Oxidase, subunit A, domain 2"/>
    <property type="match status" value="1"/>
</dbReference>
<dbReference type="SUPFAM" id="SSF54373">
    <property type="entry name" value="FAD-linked reductases, C-terminal domain"/>
    <property type="match status" value="1"/>
</dbReference>
<reference evidence="2 3" key="1">
    <citation type="submission" date="2018-05" db="EMBL/GenBank/DDBJ databases">
        <title>Coraliomargarita sinensis sp. nov., isolated from a marine solar saltern.</title>
        <authorList>
            <person name="Zhou L.Y."/>
        </authorList>
    </citation>
    <scope>NUCLEOTIDE SEQUENCE [LARGE SCALE GENOMIC DNA]</scope>
    <source>
        <strain evidence="2 3">WN38</strain>
    </source>
</reference>
<protein>
    <recommendedName>
        <fullName evidence="1">FAD dependent oxidoreductase domain-containing protein</fullName>
    </recommendedName>
</protein>
<dbReference type="AlphaFoldDB" id="A0A317ZIY7"/>
<dbReference type="InParanoid" id="A0A317ZIY7"/>
<evidence type="ECO:0000313" key="3">
    <source>
        <dbReference type="Proteomes" id="UP000247099"/>
    </source>
</evidence>
<gene>
    <name evidence="2" type="ORF">DDZ13_01545</name>
</gene>
<organism evidence="2 3">
    <name type="scientific">Coraliomargarita sinensis</name>
    <dbReference type="NCBI Taxonomy" id="2174842"/>
    <lineage>
        <taxon>Bacteria</taxon>
        <taxon>Pseudomonadati</taxon>
        <taxon>Verrucomicrobiota</taxon>
        <taxon>Opitutia</taxon>
        <taxon>Puniceicoccales</taxon>
        <taxon>Coraliomargaritaceae</taxon>
        <taxon>Coraliomargarita</taxon>
    </lineage>
</organism>